<sequence>MGEYRPKQTRPGFSIFLKEKSFGIKRICGYLLLQTFCF</sequence>
<protein>
    <recommendedName>
        <fullName evidence="3">Ribosomal protein L16</fullName>
    </recommendedName>
</protein>
<proteinExistence type="predicted"/>
<dbReference type="Proteomes" id="UP001497382">
    <property type="component" value="Unassembled WGS sequence"/>
</dbReference>
<organism evidence="1 2">
    <name type="scientific">Larinioides sclopetarius</name>
    <dbReference type="NCBI Taxonomy" id="280406"/>
    <lineage>
        <taxon>Eukaryota</taxon>
        <taxon>Metazoa</taxon>
        <taxon>Ecdysozoa</taxon>
        <taxon>Arthropoda</taxon>
        <taxon>Chelicerata</taxon>
        <taxon>Arachnida</taxon>
        <taxon>Araneae</taxon>
        <taxon>Araneomorphae</taxon>
        <taxon>Entelegynae</taxon>
        <taxon>Araneoidea</taxon>
        <taxon>Araneidae</taxon>
        <taxon>Larinioides</taxon>
    </lineage>
</organism>
<dbReference type="EMBL" id="CAXIEN010000269">
    <property type="protein sequence ID" value="CAL1290754.1"/>
    <property type="molecule type" value="Genomic_DNA"/>
</dbReference>
<keyword evidence="2" id="KW-1185">Reference proteome</keyword>
<gene>
    <name evidence="1" type="ORF">LARSCL_LOCUS16681</name>
</gene>
<name>A0AAV2B410_9ARAC</name>
<evidence type="ECO:0000313" key="1">
    <source>
        <dbReference type="EMBL" id="CAL1290754.1"/>
    </source>
</evidence>
<accession>A0AAV2B410</accession>
<evidence type="ECO:0008006" key="3">
    <source>
        <dbReference type="Google" id="ProtNLM"/>
    </source>
</evidence>
<reference evidence="1 2" key="1">
    <citation type="submission" date="2024-04" db="EMBL/GenBank/DDBJ databases">
        <authorList>
            <person name="Rising A."/>
            <person name="Reimegard J."/>
            <person name="Sonavane S."/>
            <person name="Akerstrom W."/>
            <person name="Nylinder S."/>
            <person name="Hedman E."/>
            <person name="Kallberg Y."/>
        </authorList>
    </citation>
    <scope>NUCLEOTIDE SEQUENCE [LARGE SCALE GENOMIC DNA]</scope>
</reference>
<comment type="caution">
    <text evidence="1">The sequence shown here is derived from an EMBL/GenBank/DDBJ whole genome shotgun (WGS) entry which is preliminary data.</text>
</comment>
<evidence type="ECO:0000313" key="2">
    <source>
        <dbReference type="Proteomes" id="UP001497382"/>
    </source>
</evidence>
<dbReference type="AlphaFoldDB" id="A0AAV2B410"/>